<dbReference type="AlphaFoldDB" id="A0A8J7WKJ3"/>
<sequence>MARGCCRTRARRRRRWKALRGAAVAKLPRVGEETTGERAAAAPGRLLGRGRDADVYDLGDGRVLRRYRVDYDHANEITALRYLHAQGFPVPLLHEADGGRDMIFERADGPTMLADLLRHPWRARSHARLLADLHRRLHALAAPPGLPGPAPDPGRGVILHLDLHPANVLLSPTGPVVIDWSNAAAGPAGSDLAHTLVVMAVSEVPDLPWPLRPFVALLRRRFLRAFLAAAHADPAPFLAGACRRRLSDPNLLPSEARRINAMLARS</sequence>
<gene>
    <name evidence="2" type="ORF">KGA66_13180</name>
</gene>
<evidence type="ECO:0000313" key="2">
    <source>
        <dbReference type="EMBL" id="MBS2964003.1"/>
    </source>
</evidence>
<dbReference type="InterPro" id="IPR051678">
    <property type="entry name" value="AGP_Transferase"/>
</dbReference>
<evidence type="ECO:0000259" key="1">
    <source>
        <dbReference type="Pfam" id="PF01636"/>
    </source>
</evidence>
<dbReference type="Proteomes" id="UP000677913">
    <property type="component" value="Unassembled WGS sequence"/>
</dbReference>
<name>A0A8J7WKJ3_9ACTN</name>
<dbReference type="EMBL" id="JAGSXH010000039">
    <property type="protein sequence ID" value="MBS2964003.1"/>
    <property type="molecule type" value="Genomic_DNA"/>
</dbReference>
<feature type="domain" description="Aminoglycoside phosphotransferase" evidence="1">
    <location>
        <begin position="93"/>
        <end position="216"/>
    </location>
</feature>
<dbReference type="InterPro" id="IPR002575">
    <property type="entry name" value="Aminoglycoside_PTrfase"/>
</dbReference>
<protein>
    <submittedName>
        <fullName evidence="2">Phosphotransferase</fullName>
    </submittedName>
</protein>
<comment type="caution">
    <text evidence="2">The sequence shown here is derived from an EMBL/GenBank/DDBJ whole genome shotgun (WGS) entry which is preliminary data.</text>
</comment>
<keyword evidence="3" id="KW-1185">Reference proteome</keyword>
<dbReference type="SUPFAM" id="SSF56112">
    <property type="entry name" value="Protein kinase-like (PK-like)"/>
    <property type="match status" value="1"/>
</dbReference>
<dbReference type="InterPro" id="IPR011009">
    <property type="entry name" value="Kinase-like_dom_sf"/>
</dbReference>
<dbReference type="Pfam" id="PF01636">
    <property type="entry name" value="APH"/>
    <property type="match status" value="1"/>
</dbReference>
<evidence type="ECO:0000313" key="3">
    <source>
        <dbReference type="Proteomes" id="UP000677913"/>
    </source>
</evidence>
<dbReference type="PANTHER" id="PTHR21310">
    <property type="entry name" value="AMINOGLYCOSIDE PHOSPHOTRANSFERASE-RELATED-RELATED"/>
    <property type="match status" value="1"/>
</dbReference>
<organism evidence="2 3">
    <name type="scientific">Actinocrinis puniceicyclus</name>
    <dbReference type="NCBI Taxonomy" id="977794"/>
    <lineage>
        <taxon>Bacteria</taxon>
        <taxon>Bacillati</taxon>
        <taxon>Actinomycetota</taxon>
        <taxon>Actinomycetes</taxon>
        <taxon>Catenulisporales</taxon>
        <taxon>Actinospicaceae</taxon>
        <taxon>Actinocrinis</taxon>
    </lineage>
</organism>
<reference evidence="2" key="1">
    <citation type="submission" date="2021-04" db="EMBL/GenBank/DDBJ databases">
        <title>Genome based classification of Actinospica acidithermotolerans sp. nov., an actinobacterium isolated from an Indonesian hot spring.</title>
        <authorList>
            <person name="Kusuma A.B."/>
            <person name="Putra K.E."/>
            <person name="Nafisah S."/>
            <person name="Loh J."/>
            <person name="Nouioui I."/>
            <person name="Goodfellow M."/>
        </authorList>
    </citation>
    <scope>NUCLEOTIDE SEQUENCE</scope>
    <source>
        <strain evidence="2">DSM 45618</strain>
    </source>
</reference>
<proteinExistence type="predicted"/>
<dbReference type="PANTHER" id="PTHR21310:SF40">
    <property type="entry name" value="AMINOGLYCOSIDE PHOSPHOTRANSFERASE DOMAIN-CONTAINING PROTEIN-RELATED"/>
    <property type="match status" value="1"/>
</dbReference>
<dbReference type="Gene3D" id="3.90.1200.10">
    <property type="match status" value="1"/>
</dbReference>
<accession>A0A8J7WKJ3</accession>